<dbReference type="SUPFAM" id="SSF55347">
    <property type="entry name" value="Glyceraldehyde-3-phosphate dehydrogenase-like, C-terminal domain"/>
    <property type="match status" value="1"/>
</dbReference>
<reference evidence="3" key="1">
    <citation type="journal article" date="2014" name="Int. J. Syst. Evol. Microbiol.">
        <title>Complete genome sequence of Corynebacterium casei LMG S-19264T (=DSM 44701T), isolated from a smear-ripened cheese.</title>
        <authorList>
            <consortium name="US DOE Joint Genome Institute (JGI-PGF)"/>
            <person name="Walter F."/>
            <person name="Albersmeier A."/>
            <person name="Kalinowski J."/>
            <person name="Ruckert C."/>
        </authorList>
    </citation>
    <scope>NUCLEOTIDE SEQUENCE</scope>
    <source>
        <strain evidence="3">JCM 18487</strain>
    </source>
</reference>
<evidence type="ECO:0000259" key="2">
    <source>
        <dbReference type="Pfam" id="PF22725"/>
    </source>
</evidence>
<dbReference type="InterPro" id="IPR000683">
    <property type="entry name" value="Gfo/Idh/MocA-like_OxRdtase_N"/>
</dbReference>
<evidence type="ECO:0000313" key="4">
    <source>
        <dbReference type="Proteomes" id="UP000637695"/>
    </source>
</evidence>
<dbReference type="Proteomes" id="UP000637695">
    <property type="component" value="Unassembled WGS sequence"/>
</dbReference>
<keyword evidence="4" id="KW-1185">Reference proteome</keyword>
<evidence type="ECO:0000259" key="1">
    <source>
        <dbReference type="Pfam" id="PF01408"/>
    </source>
</evidence>
<gene>
    <name evidence="3" type="ORF">GCM10010885_21270</name>
</gene>
<evidence type="ECO:0008006" key="5">
    <source>
        <dbReference type="Google" id="ProtNLM"/>
    </source>
</evidence>
<dbReference type="PANTHER" id="PTHR43249">
    <property type="entry name" value="UDP-N-ACETYL-2-AMINO-2-DEOXY-D-GLUCURONATE OXIDASE"/>
    <property type="match status" value="1"/>
</dbReference>
<dbReference type="InterPro" id="IPR036291">
    <property type="entry name" value="NAD(P)-bd_dom_sf"/>
</dbReference>
<accession>A0A917KHA2</accession>
<dbReference type="RefSeq" id="WP_188882999.1">
    <property type="nucleotide sequence ID" value="NZ_BMOY01000039.1"/>
</dbReference>
<dbReference type="Pfam" id="PF01408">
    <property type="entry name" value="GFO_IDH_MocA"/>
    <property type="match status" value="1"/>
</dbReference>
<protein>
    <recommendedName>
        <fullName evidence="5">Dehydrogenase</fullName>
    </recommendedName>
</protein>
<dbReference type="InterPro" id="IPR055170">
    <property type="entry name" value="GFO_IDH_MocA-like_dom"/>
</dbReference>
<sequence>MTLNIGFIGVGGIAEVHLRNISQMEGARVAAVYDVNAERAQFIAQKYETQAYASLDEMLDGERLDGVYICVPPFAHGEAERAVIARGLPMLVEKPLGVEIEPAQSILAAVREKGVLTSVGYHWRYSEAANEAKARLAGKTIGMALGYWLGDMPMVPWWRRMDGSGGQLVEQTTHIVDLARYLLGEVVEVYAAYAERGMKQEVEGVTVPDVGTVTLKFASGAVATISNTCLLNQYYTVGLDILTREAIYEVRGDSLTERRRHETVVRRNQTNPYYEEDKAFLAAIQTNNPSLIRSSYEDAFRTFRVTLAANESAATGKPVRLPS</sequence>
<dbReference type="AlphaFoldDB" id="A0A917KHA2"/>
<dbReference type="GO" id="GO:0000166">
    <property type="term" value="F:nucleotide binding"/>
    <property type="evidence" value="ECO:0007669"/>
    <property type="project" value="InterPro"/>
</dbReference>
<dbReference type="InterPro" id="IPR052515">
    <property type="entry name" value="Gfo/Idh/MocA_Oxidoreductase"/>
</dbReference>
<dbReference type="Gene3D" id="3.30.360.10">
    <property type="entry name" value="Dihydrodipicolinate Reductase, domain 2"/>
    <property type="match status" value="1"/>
</dbReference>
<comment type="caution">
    <text evidence="3">The sequence shown here is derived from an EMBL/GenBank/DDBJ whole genome shotgun (WGS) entry which is preliminary data.</text>
</comment>
<name>A0A917KHA2_9BACL</name>
<reference evidence="3" key="2">
    <citation type="submission" date="2020-09" db="EMBL/GenBank/DDBJ databases">
        <authorList>
            <person name="Sun Q."/>
            <person name="Ohkuma M."/>
        </authorList>
    </citation>
    <scope>NUCLEOTIDE SEQUENCE</scope>
    <source>
        <strain evidence="3">JCM 18487</strain>
    </source>
</reference>
<dbReference type="SUPFAM" id="SSF51735">
    <property type="entry name" value="NAD(P)-binding Rossmann-fold domains"/>
    <property type="match status" value="1"/>
</dbReference>
<organism evidence="3 4">
    <name type="scientific">Alicyclobacillus cellulosilyticus</name>
    <dbReference type="NCBI Taxonomy" id="1003997"/>
    <lineage>
        <taxon>Bacteria</taxon>
        <taxon>Bacillati</taxon>
        <taxon>Bacillota</taxon>
        <taxon>Bacilli</taxon>
        <taxon>Bacillales</taxon>
        <taxon>Alicyclobacillaceae</taxon>
        <taxon>Alicyclobacillus</taxon>
    </lineage>
</organism>
<evidence type="ECO:0000313" key="3">
    <source>
        <dbReference type="EMBL" id="GGJ11709.1"/>
    </source>
</evidence>
<feature type="domain" description="Gfo/Idh/MocA-like oxidoreductase N-terminal" evidence="1">
    <location>
        <begin position="3"/>
        <end position="121"/>
    </location>
</feature>
<feature type="domain" description="GFO/IDH/MocA-like oxidoreductase" evidence="2">
    <location>
        <begin position="153"/>
        <end position="242"/>
    </location>
</feature>
<dbReference type="Gene3D" id="3.40.50.720">
    <property type="entry name" value="NAD(P)-binding Rossmann-like Domain"/>
    <property type="match status" value="1"/>
</dbReference>
<dbReference type="EMBL" id="BMOY01000039">
    <property type="protein sequence ID" value="GGJ11709.1"/>
    <property type="molecule type" value="Genomic_DNA"/>
</dbReference>
<dbReference type="Pfam" id="PF22725">
    <property type="entry name" value="GFO_IDH_MocA_C3"/>
    <property type="match status" value="1"/>
</dbReference>
<proteinExistence type="predicted"/>
<dbReference type="PANTHER" id="PTHR43249:SF1">
    <property type="entry name" value="D-GLUCOSIDE 3-DEHYDROGENASE"/>
    <property type="match status" value="1"/>
</dbReference>